<organism evidence="2 3">
    <name type="scientific">Novosphingobium anseongense</name>
    <dbReference type="NCBI Taxonomy" id="3133436"/>
    <lineage>
        <taxon>Bacteria</taxon>
        <taxon>Pseudomonadati</taxon>
        <taxon>Pseudomonadota</taxon>
        <taxon>Alphaproteobacteria</taxon>
        <taxon>Sphingomonadales</taxon>
        <taxon>Sphingomonadaceae</taxon>
        <taxon>Novosphingobium</taxon>
    </lineage>
</organism>
<gene>
    <name evidence="2" type="ORF">WG901_08545</name>
</gene>
<dbReference type="InterPro" id="IPR025309">
    <property type="entry name" value="KTSC_dom"/>
</dbReference>
<evidence type="ECO:0000259" key="1">
    <source>
        <dbReference type="Pfam" id="PF13619"/>
    </source>
</evidence>
<reference evidence="2 3" key="1">
    <citation type="submission" date="2024-03" db="EMBL/GenBank/DDBJ databases">
        <authorList>
            <person name="Jo J.-H."/>
        </authorList>
    </citation>
    <scope>NUCLEOTIDE SEQUENCE [LARGE SCALE GENOMIC DNA]</scope>
    <source>
        <strain evidence="2 3">PS1R-30</strain>
    </source>
</reference>
<proteinExistence type="predicted"/>
<dbReference type="EMBL" id="JBBHJZ010000001">
    <property type="protein sequence ID" value="MEJ5976680.1"/>
    <property type="molecule type" value="Genomic_DNA"/>
</dbReference>
<dbReference type="Proteomes" id="UP001361239">
    <property type="component" value="Unassembled WGS sequence"/>
</dbReference>
<name>A0ABU8RUA3_9SPHN</name>
<feature type="domain" description="KTSC" evidence="1">
    <location>
        <begin position="13"/>
        <end position="70"/>
    </location>
</feature>
<evidence type="ECO:0000313" key="2">
    <source>
        <dbReference type="EMBL" id="MEJ5976680.1"/>
    </source>
</evidence>
<comment type="caution">
    <text evidence="2">The sequence shown here is derived from an EMBL/GenBank/DDBJ whole genome shotgun (WGS) entry which is preliminary data.</text>
</comment>
<evidence type="ECO:0000313" key="3">
    <source>
        <dbReference type="Proteomes" id="UP001361239"/>
    </source>
</evidence>
<keyword evidence="3" id="KW-1185">Reference proteome</keyword>
<sequence length="85" mass="9904">MRCTDMRACRFKQSSMIERAAYDEDVQSLCLSFKQTGKYVYYDVPAQVFDALCKAVSVGAFFNTEIKGRFRCRRDPERRRFGPNA</sequence>
<dbReference type="RefSeq" id="WP_339586583.1">
    <property type="nucleotide sequence ID" value="NZ_JBBHJZ010000001.1"/>
</dbReference>
<accession>A0ABU8RUA3</accession>
<dbReference type="Pfam" id="PF13619">
    <property type="entry name" value="KTSC"/>
    <property type="match status" value="1"/>
</dbReference>
<protein>
    <submittedName>
        <fullName evidence="2">KTSC domain-containing protein</fullName>
    </submittedName>
</protein>